<evidence type="ECO:0000256" key="3">
    <source>
        <dbReference type="ARBA" id="ARBA00019010"/>
    </source>
</evidence>
<evidence type="ECO:0000256" key="4">
    <source>
        <dbReference type="ARBA" id="ARBA00022490"/>
    </source>
</evidence>
<keyword evidence="14" id="KW-1185">Reference proteome</keyword>
<dbReference type="Proteomes" id="UP000033769">
    <property type="component" value="Unassembled WGS sequence"/>
</dbReference>
<proteinExistence type="inferred from homology"/>
<reference evidence="12" key="3">
    <citation type="submission" date="2018-03" db="EMBL/GenBank/DDBJ databases">
        <authorList>
            <person name="Keele B.F."/>
        </authorList>
    </citation>
    <scope>NUCLEOTIDE SEQUENCE [LARGE SCALE GENOMIC DNA]</scope>
    <source>
        <strain evidence="12">Gilliam</strain>
    </source>
</reference>
<keyword evidence="5" id="KW-0819">tRNA processing</keyword>
<evidence type="ECO:0000256" key="1">
    <source>
        <dbReference type="ARBA" id="ARBA00004496"/>
    </source>
</evidence>
<dbReference type="RefSeq" id="WP_047220071.1">
    <property type="nucleotide sequence ID" value="NZ_LS398551.1"/>
</dbReference>
<dbReference type="Pfam" id="PF02367">
    <property type="entry name" value="TsaE"/>
    <property type="match status" value="1"/>
</dbReference>
<evidence type="ECO:0000256" key="5">
    <source>
        <dbReference type="ARBA" id="ARBA00022694"/>
    </source>
</evidence>
<keyword evidence="12" id="KW-0808">Transferase</keyword>
<sequence>MVEIKLGNRSAAKAFAQHLAVNLKPGSIVTFSGDLGAGKTFICREIIRTMCGMNTIVSSPTFNVLQKYQADTFAIYHFDLYRLRDSSEIYELGIEDAWQQNICLIEWPELIEAIIPRPYISIRITMNANLERIISVVNLL</sequence>
<comment type="similarity">
    <text evidence="2">Belongs to the TsaE family.</text>
</comment>
<evidence type="ECO:0000256" key="6">
    <source>
        <dbReference type="ARBA" id="ARBA00022723"/>
    </source>
</evidence>
<dbReference type="PATRIC" id="fig|1359184.3.peg.56"/>
<name>A0A0F3MI29_ORITS</name>
<evidence type="ECO:0000313" key="13">
    <source>
        <dbReference type="Proteomes" id="UP000033769"/>
    </source>
</evidence>
<dbReference type="GO" id="GO:0005524">
    <property type="term" value="F:ATP binding"/>
    <property type="evidence" value="ECO:0007669"/>
    <property type="project" value="UniProtKB-KW"/>
</dbReference>
<gene>
    <name evidence="12" type="primary">tsaE</name>
    <name evidence="12" type="ORF">GILLIAM_02736</name>
    <name evidence="11" type="ORF">OTSGILL_0048</name>
</gene>
<dbReference type="AlphaFoldDB" id="A0A0F3MI29"/>
<dbReference type="InterPro" id="IPR027417">
    <property type="entry name" value="P-loop_NTPase"/>
</dbReference>
<evidence type="ECO:0000256" key="8">
    <source>
        <dbReference type="ARBA" id="ARBA00022840"/>
    </source>
</evidence>
<comment type="subcellular location">
    <subcellularLocation>
        <location evidence="1">Cytoplasm</location>
    </subcellularLocation>
</comment>
<evidence type="ECO:0000256" key="7">
    <source>
        <dbReference type="ARBA" id="ARBA00022741"/>
    </source>
</evidence>
<evidence type="ECO:0000256" key="9">
    <source>
        <dbReference type="ARBA" id="ARBA00022842"/>
    </source>
</evidence>
<reference evidence="14" key="2">
    <citation type="submission" date="2018-03" db="EMBL/GenBank/DDBJ databases">
        <authorList>
            <person name="Batty M. E."/>
            <person name="Batty M E."/>
        </authorList>
    </citation>
    <scope>NUCLEOTIDE SEQUENCE [LARGE SCALE GENOMIC DNA]</scope>
    <source>
        <strain evidence="14">Gilliam</strain>
    </source>
</reference>
<dbReference type="GO" id="GO:0016740">
    <property type="term" value="F:transferase activity"/>
    <property type="evidence" value="ECO:0007669"/>
    <property type="project" value="UniProtKB-KW"/>
</dbReference>
<dbReference type="Proteomes" id="UP000244959">
    <property type="component" value="Chromosome I"/>
</dbReference>
<keyword evidence="4" id="KW-0963">Cytoplasm</keyword>
<dbReference type="PANTHER" id="PTHR33540:SF2">
    <property type="entry name" value="TRNA THREONYLCARBAMOYLADENOSINE BIOSYNTHESIS PROTEIN TSAE"/>
    <property type="match status" value="1"/>
</dbReference>
<keyword evidence="9" id="KW-0460">Magnesium</keyword>
<keyword evidence="7" id="KW-0547">Nucleotide-binding</keyword>
<dbReference type="EMBL" id="LANO01000001">
    <property type="protein sequence ID" value="KJV54229.1"/>
    <property type="molecule type" value="Genomic_DNA"/>
</dbReference>
<dbReference type="InterPro" id="IPR003442">
    <property type="entry name" value="T6A_TsaE"/>
</dbReference>
<dbReference type="Gene3D" id="3.40.50.300">
    <property type="entry name" value="P-loop containing nucleotide triphosphate hydrolases"/>
    <property type="match status" value="1"/>
</dbReference>
<dbReference type="GO" id="GO:0005737">
    <property type="term" value="C:cytoplasm"/>
    <property type="evidence" value="ECO:0007669"/>
    <property type="project" value="UniProtKB-SubCell"/>
</dbReference>
<reference evidence="11 13" key="1">
    <citation type="submission" date="2015-02" db="EMBL/GenBank/DDBJ databases">
        <title>Genome Sequencing of Rickettsiales.</title>
        <authorList>
            <person name="Daugherty S.C."/>
            <person name="Su Q."/>
            <person name="Abolude K."/>
            <person name="Beier-Sexton M."/>
            <person name="Carlyon J.A."/>
            <person name="Carter R."/>
            <person name="Day N.P."/>
            <person name="Dumler S.J."/>
            <person name="Dyachenko V."/>
            <person name="Godinez A."/>
            <person name="Kurtti T.J."/>
            <person name="Lichay M."/>
            <person name="Mullins K.E."/>
            <person name="Ott S."/>
            <person name="Pappas-Brown V."/>
            <person name="Paris D.H."/>
            <person name="Patel P."/>
            <person name="Richards A.L."/>
            <person name="Sadzewicz L."/>
            <person name="Sears K."/>
            <person name="Seidman D."/>
            <person name="Sengamalay N."/>
            <person name="Stenos J."/>
            <person name="Tallon L.J."/>
            <person name="Vincent G."/>
            <person name="Fraser C.M."/>
            <person name="Munderloh U."/>
            <person name="Dunning-Hotopp J.C."/>
        </authorList>
    </citation>
    <scope>NUCLEOTIDE SEQUENCE [LARGE SCALE GENOMIC DNA]</scope>
    <source>
        <strain evidence="11 13">Gilliam</strain>
    </source>
</reference>
<dbReference type="SUPFAM" id="SSF52540">
    <property type="entry name" value="P-loop containing nucleoside triphosphate hydrolases"/>
    <property type="match status" value="1"/>
</dbReference>
<dbReference type="GO" id="GO:0002949">
    <property type="term" value="P:tRNA threonylcarbamoyladenosine modification"/>
    <property type="evidence" value="ECO:0007669"/>
    <property type="project" value="InterPro"/>
</dbReference>
<protein>
    <recommendedName>
        <fullName evidence="3">tRNA threonylcarbamoyladenosine biosynthesis protein TsaE</fullName>
    </recommendedName>
    <alternativeName>
        <fullName evidence="10">t(6)A37 threonylcarbamoyladenosine biosynthesis protein TsaE</fullName>
    </alternativeName>
</protein>
<organism evidence="11 13">
    <name type="scientific">Orientia tsutsugamushi str. Gilliam</name>
    <dbReference type="NCBI Taxonomy" id="1359184"/>
    <lineage>
        <taxon>Bacteria</taxon>
        <taxon>Pseudomonadati</taxon>
        <taxon>Pseudomonadota</taxon>
        <taxon>Alphaproteobacteria</taxon>
        <taxon>Rickettsiales</taxon>
        <taxon>Rickettsiaceae</taxon>
        <taxon>Rickettsieae</taxon>
        <taxon>Orientia</taxon>
    </lineage>
</organism>
<evidence type="ECO:0000256" key="10">
    <source>
        <dbReference type="ARBA" id="ARBA00032441"/>
    </source>
</evidence>
<dbReference type="NCBIfam" id="TIGR00150">
    <property type="entry name" value="T6A_YjeE"/>
    <property type="match status" value="1"/>
</dbReference>
<dbReference type="PANTHER" id="PTHR33540">
    <property type="entry name" value="TRNA THREONYLCARBAMOYLADENOSINE BIOSYNTHESIS PROTEIN TSAE"/>
    <property type="match status" value="1"/>
</dbReference>
<evidence type="ECO:0000313" key="12">
    <source>
        <dbReference type="EMBL" id="SPR13247.1"/>
    </source>
</evidence>
<keyword evidence="8" id="KW-0067">ATP-binding</keyword>
<evidence type="ECO:0000313" key="11">
    <source>
        <dbReference type="EMBL" id="KJV54229.1"/>
    </source>
</evidence>
<evidence type="ECO:0000256" key="2">
    <source>
        <dbReference type="ARBA" id="ARBA00007599"/>
    </source>
</evidence>
<dbReference type="EMBL" id="LS398551">
    <property type="protein sequence ID" value="SPR13247.1"/>
    <property type="molecule type" value="Genomic_DNA"/>
</dbReference>
<dbReference type="GO" id="GO:0046872">
    <property type="term" value="F:metal ion binding"/>
    <property type="evidence" value="ECO:0007669"/>
    <property type="project" value="UniProtKB-KW"/>
</dbReference>
<accession>A0A0F3MI29</accession>
<keyword evidence="6" id="KW-0479">Metal-binding</keyword>
<evidence type="ECO:0000313" key="14">
    <source>
        <dbReference type="Proteomes" id="UP000244959"/>
    </source>
</evidence>